<feature type="region of interest" description="Disordered" evidence="1">
    <location>
        <begin position="430"/>
        <end position="585"/>
    </location>
</feature>
<reference evidence="2" key="2">
    <citation type="submission" date="2022-06" db="UniProtKB">
        <authorList>
            <consortium name="EnsemblMetazoa"/>
        </authorList>
    </citation>
    <scope>IDENTIFICATION</scope>
    <source>
        <strain evidence="2">DF5081</strain>
    </source>
</reference>
<keyword evidence="3" id="KW-1185">Reference proteome</keyword>
<dbReference type="Proteomes" id="UP000005237">
    <property type="component" value="Unassembled WGS sequence"/>
</dbReference>
<protein>
    <submittedName>
        <fullName evidence="2">Uncharacterized protein</fullName>
    </submittedName>
</protein>
<feature type="compositionally biased region" description="Basic and acidic residues" evidence="1">
    <location>
        <begin position="499"/>
        <end position="516"/>
    </location>
</feature>
<organism evidence="2 3">
    <name type="scientific">Caenorhabditis japonica</name>
    <dbReference type="NCBI Taxonomy" id="281687"/>
    <lineage>
        <taxon>Eukaryota</taxon>
        <taxon>Metazoa</taxon>
        <taxon>Ecdysozoa</taxon>
        <taxon>Nematoda</taxon>
        <taxon>Chromadorea</taxon>
        <taxon>Rhabditida</taxon>
        <taxon>Rhabditina</taxon>
        <taxon>Rhabditomorpha</taxon>
        <taxon>Rhabditoidea</taxon>
        <taxon>Rhabditidae</taxon>
        <taxon>Peloderinae</taxon>
        <taxon>Caenorhabditis</taxon>
    </lineage>
</organism>
<accession>A0A8R1DJ23</accession>
<dbReference type="AlphaFoldDB" id="A0A8R1DJ23"/>
<evidence type="ECO:0000313" key="2">
    <source>
        <dbReference type="EnsemblMetazoa" id="CJA04183.1"/>
    </source>
</evidence>
<evidence type="ECO:0000313" key="3">
    <source>
        <dbReference type="Proteomes" id="UP000005237"/>
    </source>
</evidence>
<feature type="compositionally biased region" description="Low complexity" evidence="1">
    <location>
        <begin position="542"/>
        <end position="554"/>
    </location>
</feature>
<evidence type="ECO:0000256" key="1">
    <source>
        <dbReference type="SAM" id="MobiDB-lite"/>
    </source>
</evidence>
<name>A0A8R1DJ23_CAEJA</name>
<dbReference type="EnsemblMetazoa" id="CJA04183.1">
    <property type="protein sequence ID" value="CJA04183.1"/>
    <property type="gene ID" value="WBGene00123386"/>
</dbReference>
<feature type="compositionally biased region" description="Basic and acidic residues" evidence="1">
    <location>
        <begin position="460"/>
        <end position="474"/>
    </location>
</feature>
<feature type="compositionally biased region" description="Basic residues" evidence="1">
    <location>
        <begin position="566"/>
        <end position="580"/>
    </location>
</feature>
<reference evidence="3" key="1">
    <citation type="submission" date="2010-08" db="EMBL/GenBank/DDBJ databases">
        <authorList>
            <consortium name="Caenorhabditis japonica Sequencing Consortium"/>
            <person name="Wilson R.K."/>
        </authorList>
    </citation>
    <scope>NUCLEOTIDE SEQUENCE [LARGE SCALE GENOMIC DNA]</scope>
    <source>
        <strain evidence="3">DF5081</strain>
    </source>
</reference>
<sequence length="647" mass="72820">MAAVSEGGAGEVETTENRDAPSENKRFRTIVVHDIRHPGGWMNNRQFQKLLNRAASFTVSFSREEDADERQIKLGSIEMLFNTPAFARDAFTAIQKLIIDGKRPTTLVDPEFFSADLATSTAQFFELSDDGRILFLLNLPKSIDEHIISHWFNGETPVHFSTLAMPQNPDLLQAEVLLESVEAAQNVAKGNQEFEINLDDVDYKAVLLTPKEYASYSRMEDVRNKKLAAQAQQPTVSQPLQAPEIDEDVVLSRLMEIIEERRLNWAEINDKVELYELCDAVSAEYNGIPDSILKPAMGSALQRHLNRTDIHWMREQIEQLLGMWKAEIMCEEHYERDSFVPMETVDYKPEVMAEKTESQKKGSQKRKKQARIQMGVGSFLSANRNRLIVENGEVDMSSDEDGNVVIGGEALSFDSWARITKTKASGVLRANDDEKKESGNGGLSKKQQRLARAVQGMNHTEWKEWKHERTEQRRAEKKQRIMNKGAMETTNPEDVVPEGSEHEAGEPSEPAQKKDLDEGEIDSEEERKEAVTAKRKKLAAKSSSDSSSTSSSSSSEDDPDGPVDARKRRKMRRKKERKNPRAIAQSQACLNPQFKAMFENRKAIIAQMSPAHKATFANALQQIIQNNSAISQAKASQVISSMMSGFN</sequence>
<feature type="region of interest" description="Disordered" evidence="1">
    <location>
        <begin position="1"/>
        <end position="25"/>
    </location>
</feature>
<feature type="compositionally biased region" description="Basic and acidic residues" evidence="1">
    <location>
        <begin position="15"/>
        <end position="25"/>
    </location>
</feature>
<proteinExistence type="predicted"/>